<dbReference type="InterPro" id="IPR029055">
    <property type="entry name" value="Ntn_hydrolases_N"/>
</dbReference>
<organism evidence="1 2">
    <name type="scientific">Roseomonas populi</name>
    <dbReference type="NCBI Taxonomy" id="3121582"/>
    <lineage>
        <taxon>Bacteria</taxon>
        <taxon>Pseudomonadati</taxon>
        <taxon>Pseudomonadota</taxon>
        <taxon>Alphaproteobacteria</taxon>
        <taxon>Acetobacterales</taxon>
        <taxon>Roseomonadaceae</taxon>
        <taxon>Roseomonas</taxon>
    </lineage>
</organism>
<keyword evidence="2" id="KW-1185">Reference proteome</keyword>
<dbReference type="Proteomes" id="UP001524642">
    <property type="component" value="Unassembled WGS sequence"/>
</dbReference>
<dbReference type="InterPro" id="IPR010430">
    <property type="entry name" value="DUF1028"/>
</dbReference>
<sequence length="230" mass="23285">MTFSLLGRCARTGWIGAAGATSDLAVGARIQHVAPGIGAVLTQHRTDPRLGPRGLALLRGGCAAAETVAALVASTPHAEWRQVAALDAAGGTAHHHGARVKPARAAAHGRDCVAIGNILASEAVPEAMVRAFEADPGAPLGDRLLAALAAGEAAGGEHGPVLSAVLEVWGDQDFALADLRVDRASGPIAELAGLWRDWAPKIDEFVLRVLDPDRARGGAAGSLSLPGAAA</sequence>
<dbReference type="RefSeq" id="WP_257718248.1">
    <property type="nucleotide sequence ID" value="NZ_JANJOU010000022.1"/>
</dbReference>
<dbReference type="PANTHER" id="PTHR39328">
    <property type="entry name" value="BLL2871 PROTEIN"/>
    <property type="match status" value="1"/>
</dbReference>
<protein>
    <submittedName>
        <fullName evidence="1">DUF1028 domain-containing protein</fullName>
    </submittedName>
</protein>
<dbReference type="SUPFAM" id="SSF56235">
    <property type="entry name" value="N-terminal nucleophile aminohydrolases (Ntn hydrolases)"/>
    <property type="match status" value="1"/>
</dbReference>
<dbReference type="Gene3D" id="3.60.20.10">
    <property type="entry name" value="Glutamine Phosphoribosylpyrophosphate, subunit 1, domain 1"/>
    <property type="match status" value="1"/>
</dbReference>
<name>A0ABT1X914_9PROT</name>
<evidence type="ECO:0000313" key="2">
    <source>
        <dbReference type="Proteomes" id="UP001524642"/>
    </source>
</evidence>
<accession>A0ABT1X914</accession>
<dbReference type="PANTHER" id="PTHR39328:SF1">
    <property type="entry name" value="BLL2871 PROTEIN"/>
    <property type="match status" value="1"/>
</dbReference>
<dbReference type="Pfam" id="PF06267">
    <property type="entry name" value="DUF1028"/>
    <property type="match status" value="1"/>
</dbReference>
<reference evidence="1 2" key="1">
    <citation type="submission" date="2022-06" db="EMBL/GenBank/DDBJ databases">
        <title>Roseomonas CN29.</title>
        <authorList>
            <person name="Cheng Y."/>
            <person name="He X."/>
        </authorList>
    </citation>
    <scope>NUCLEOTIDE SEQUENCE [LARGE SCALE GENOMIC DNA]</scope>
    <source>
        <strain evidence="1 2">CN29</strain>
    </source>
</reference>
<comment type="caution">
    <text evidence="1">The sequence shown here is derived from an EMBL/GenBank/DDBJ whole genome shotgun (WGS) entry which is preliminary data.</text>
</comment>
<proteinExistence type="predicted"/>
<dbReference type="EMBL" id="JANJOU010000022">
    <property type="protein sequence ID" value="MCR0984597.1"/>
    <property type="molecule type" value="Genomic_DNA"/>
</dbReference>
<gene>
    <name evidence="1" type="ORF">NRP21_21295</name>
</gene>
<evidence type="ECO:0000313" key="1">
    <source>
        <dbReference type="EMBL" id="MCR0984597.1"/>
    </source>
</evidence>